<feature type="region of interest" description="Disordered" evidence="1">
    <location>
        <begin position="1"/>
        <end position="57"/>
    </location>
</feature>
<dbReference type="InterPro" id="IPR038610">
    <property type="entry name" value="FliK-like_C_sf"/>
</dbReference>
<evidence type="ECO:0000313" key="6">
    <source>
        <dbReference type="Proteomes" id="UP000240624"/>
    </source>
</evidence>
<feature type="region of interest" description="Disordered" evidence="1">
    <location>
        <begin position="174"/>
        <end position="206"/>
    </location>
</feature>
<evidence type="ECO:0000313" key="4">
    <source>
        <dbReference type="EMBL" id="SLN71911.1"/>
    </source>
</evidence>
<keyword evidence="6" id="KW-1185">Reference proteome</keyword>
<dbReference type="RefSeq" id="WP_207765630.1">
    <property type="nucleotide sequence ID" value="NZ_PYGB01000024.1"/>
</dbReference>
<proteinExistence type="predicted"/>
<evidence type="ECO:0000259" key="2">
    <source>
        <dbReference type="Pfam" id="PF02120"/>
    </source>
</evidence>
<feature type="compositionally biased region" description="Low complexity" evidence="1">
    <location>
        <begin position="175"/>
        <end position="189"/>
    </location>
</feature>
<dbReference type="Proteomes" id="UP000240624">
    <property type="component" value="Unassembled WGS sequence"/>
</dbReference>
<organism evidence="4 5">
    <name type="scientific">Limimaricola soesokkakensis</name>
    <dbReference type="NCBI Taxonomy" id="1343159"/>
    <lineage>
        <taxon>Bacteria</taxon>
        <taxon>Pseudomonadati</taxon>
        <taxon>Pseudomonadota</taxon>
        <taxon>Alphaproteobacteria</taxon>
        <taxon>Rhodobacterales</taxon>
        <taxon>Paracoccaceae</taxon>
        <taxon>Limimaricola</taxon>
    </lineage>
</organism>
<feature type="region of interest" description="Disordered" evidence="1">
    <location>
        <begin position="504"/>
        <end position="552"/>
    </location>
</feature>
<dbReference type="EMBL" id="PYGB01000024">
    <property type="protein sequence ID" value="PSK80335.1"/>
    <property type="molecule type" value="Genomic_DNA"/>
</dbReference>
<feature type="compositionally biased region" description="Polar residues" evidence="1">
    <location>
        <begin position="1"/>
        <end position="15"/>
    </location>
</feature>
<feature type="compositionally biased region" description="Basic and acidic residues" evidence="1">
    <location>
        <begin position="505"/>
        <end position="517"/>
    </location>
</feature>
<dbReference type="Proteomes" id="UP000193495">
    <property type="component" value="Unassembled WGS sequence"/>
</dbReference>
<evidence type="ECO:0000256" key="1">
    <source>
        <dbReference type="SAM" id="MobiDB-lite"/>
    </source>
</evidence>
<keyword evidence="4" id="KW-0282">Flagellum</keyword>
<gene>
    <name evidence="3" type="ORF">CLV79_1249</name>
    <name evidence="4" type="ORF">LOS8367_03651</name>
</gene>
<dbReference type="InterPro" id="IPR021136">
    <property type="entry name" value="Flagellar_hook_control-like_C"/>
</dbReference>
<dbReference type="CDD" id="cd17470">
    <property type="entry name" value="T3SS_Flik_C"/>
    <property type="match status" value="1"/>
</dbReference>
<keyword evidence="4" id="KW-0969">Cilium</keyword>
<dbReference type="Pfam" id="PF02120">
    <property type="entry name" value="Flg_hook"/>
    <property type="match status" value="1"/>
</dbReference>
<dbReference type="AlphaFoldDB" id="A0A1X7A6I1"/>
<keyword evidence="4" id="KW-0966">Cell projection</keyword>
<evidence type="ECO:0000313" key="5">
    <source>
        <dbReference type="Proteomes" id="UP000193495"/>
    </source>
</evidence>
<dbReference type="EMBL" id="FWFY01000022">
    <property type="protein sequence ID" value="SLN71911.1"/>
    <property type="molecule type" value="Genomic_DNA"/>
</dbReference>
<reference evidence="3 6" key="2">
    <citation type="submission" date="2018-03" db="EMBL/GenBank/DDBJ databases">
        <title>Genomic Encyclopedia of Archaeal and Bacterial Type Strains, Phase II (KMG-II): from individual species to whole genera.</title>
        <authorList>
            <person name="Goeker M."/>
        </authorList>
    </citation>
    <scope>NUCLEOTIDE SEQUENCE [LARGE SCALE GENOMIC DNA]</scope>
    <source>
        <strain evidence="3 6">DSM 29956</strain>
    </source>
</reference>
<sequence length="552" mass="55053">MFPTPLTQNAASSGTAHGAAMRGGTAGDPAAFEAMLASSRDTGAPSRPAAPPPAQPYERLFEAAAKLMEKGTASLDEAGEDPVARAASLSETDAALRDLLADFDAAHGTDISARLNDLPGAEDMTAAPDETIAGLAGILSELSGKPMGDLAATLPAWSAVPAATSGADGWSRVTGAAAAQASGRSAAPGPSTPEPVSPLGEAGHVSLRPSNATLADDTRMGPLTASAGAETAMPLQMRIGATPGGQIAMPSTQTASMGQMTLPGEQLPAQAGQAAIQSAQAAAIAPLANGQPTMPAAPSRQAVLATGPAPARGIPGLRLAAQGDQVAAASDATEVAGRDAEPMVTVEAATLTRRGFAALLGEALAQQSGIGPEAAEPTLREPVTVEAAQSAPRTLDAGVTSRAPLEPQAPPPPAAPQLASGFSRAVASQIRNATLNDGVTRISLTPGGIGEIEIDLTQEDGQLRVVIRAENQGVLQALRGDREGLVALLGNEGAGFDESQLSFESFDRGNGGDRGDGRPTAVPAIENDAETDPVTGPATPSGGGAGRLDMLT</sequence>
<protein>
    <submittedName>
        <fullName evidence="4">Flagellar hook-length control protein FliK</fullName>
    </submittedName>
</protein>
<reference evidence="4 5" key="1">
    <citation type="submission" date="2017-03" db="EMBL/GenBank/DDBJ databases">
        <authorList>
            <person name="Afonso C.L."/>
            <person name="Miller P.J."/>
            <person name="Scott M.A."/>
            <person name="Spackman E."/>
            <person name="Goraichik I."/>
            <person name="Dimitrov K.M."/>
            <person name="Suarez D.L."/>
            <person name="Swayne D.E."/>
        </authorList>
    </citation>
    <scope>NUCLEOTIDE SEQUENCE [LARGE SCALE GENOMIC DNA]</scope>
    <source>
        <strain evidence="4 5">CECT 8367</strain>
    </source>
</reference>
<accession>A0A1X7A6I1</accession>
<dbReference type="Gene3D" id="3.30.750.140">
    <property type="match status" value="1"/>
</dbReference>
<feature type="region of interest" description="Disordered" evidence="1">
    <location>
        <begin position="386"/>
        <end position="421"/>
    </location>
</feature>
<evidence type="ECO:0000313" key="3">
    <source>
        <dbReference type="EMBL" id="PSK80335.1"/>
    </source>
</evidence>
<name>A0A1X7A6I1_9RHOB</name>
<feature type="domain" description="Flagellar hook-length control protein-like C-terminal" evidence="2">
    <location>
        <begin position="439"/>
        <end position="502"/>
    </location>
</feature>